<evidence type="ECO:0008006" key="3">
    <source>
        <dbReference type="Google" id="ProtNLM"/>
    </source>
</evidence>
<reference evidence="1 2" key="1">
    <citation type="journal article" date="2016" name="Nat. Commun.">
        <title>Thousands of microbial genomes shed light on interconnected biogeochemical processes in an aquifer system.</title>
        <authorList>
            <person name="Anantharaman K."/>
            <person name="Brown C.T."/>
            <person name="Hug L.A."/>
            <person name="Sharon I."/>
            <person name="Castelle C.J."/>
            <person name="Probst A.J."/>
            <person name="Thomas B.C."/>
            <person name="Singh A."/>
            <person name="Wilkins M.J."/>
            <person name="Karaoz U."/>
            <person name="Brodie E.L."/>
            <person name="Williams K.H."/>
            <person name="Hubbard S.S."/>
            <person name="Banfield J.F."/>
        </authorList>
    </citation>
    <scope>NUCLEOTIDE SEQUENCE [LARGE SCALE GENOMIC DNA]</scope>
</reference>
<name>A0A1F6BTL2_9BACT</name>
<dbReference type="Proteomes" id="UP000176996">
    <property type="component" value="Unassembled WGS sequence"/>
</dbReference>
<organism evidence="1 2">
    <name type="scientific">Candidatus Jorgensenbacteria bacterium RIFCSPLOWO2_01_FULL_45_25b</name>
    <dbReference type="NCBI Taxonomy" id="1798471"/>
    <lineage>
        <taxon>Bacteria</taxon>
        <taxon>Candidatus Joergenseniibacteriota</taxon>
    </lineage>
</organism>
<gene>
    <name evidence="1" type="ORF">A3A21_02895</name>
</gene>
<comment type="caution">
    <text evidence="1">The sequence shown here is derived from an EMBL/GenBank/DDBJ whole genome shotgun (WGS) entry which is preliminary data.</text>
</comment>
<accession>A0A1F6BTL2</accession>
<evidence type="ECO:0000313" key="1">
    <source>
        <dbReference type="EMBL" id="OGG40271.1"/>
    </source>
</evidence>
<proteinExistence type="predicted"/>
<protein>
    <recommendedName>
        <fullName evidence="3">HD domain-containing protein</fullName>
    </recommendedName>
</protein>
<evidence type="ECO:0000313" key="2">
    <source>
        <dbReference type="Proteomes" id="UP000176996"/>
    </source>
</evidence>
<dbReference type="EMBL" id="MFKK01000029">
    <property type="protein sequence ID" value="OGG40271.1"/>
    <property type="molecule type" value="Genomic_DNA"/>
</dbReference>
<dbReference type="AlphaFoldDB" id="A0A1F6BTL2"/>
<dbReference type="STRING" id="1798471.A3A21_02895"/>
<dbReference type="SUPFAM" id="SSF109604">
    <property type="entry name" value="HD-domain/PDEase-like"/>
    <property type="match status" value="1"/>
</dbReference>
<sequence length="189" mass="21817">MKVSRADIEVFFPITVQEIRDVGKLIGEWGNVYQHCLTVAVVADILSRYLVLGFEVVVQALAHDVTKRLERRPQDFTAEEADVLRKFWEEIPENIRMATAPLIEEVATQETIEEMVLRWADMSTYEDQVVGHVARFKKARERWPDLSPTLHMEYGEKMAGAICDALTKREIYVAPDQLLDWVKAQIQEN</sequence>